<keyword evidence="3 6" id="KW-0347">Helicase</keyword>
<dbReference type="PROSITE" id="PS51192">
    <property type="entry name" value="HELICASE_ATP_BIND_1"/>
    <property type="match status" value="1"/>
</dbReference>
<dbReference type="SMART" id="SM00487">
    <property type="entry name" value="DEXDc"/>
    <property type="match status" value="1"/>
</dbReference>
<comment type="function">
    <text evidence="6">RNA helicase.</text>
</comment>
<dbReference type="InterPro" id="IPR014001">
    <property type="entry name" value="Helicase_ATP-bd"/>
</dbReference>
<dbReference type="CDD" id="cd18787">
    <property type="entry name" value="SF2_C_DEAD"/>
    <property type="match status" value="1"/>
</dbReference>
<keyword evidence="5 6" id="KW-0694">RNA-binding</keyword>
<comment type="similarity">
    <text evidence="6">Belongs to the DEAD box helicase family.</text>
</comment>
<gene>
    <name evidence="10" type="ORF">PAUS00366_LOCUS3221</name>
</gene>
<evidence type="ECO:0000313" key="10">
    <source>
        <dbReference type="EMBL" id="CAE0710494.1"/>
    </source>
</evidence>
<feature type="compositionally biased region" description="Basic and acidic residues" evidence="7">
    <location>
        <begin position="1"/>
        <end position="16"/>
    </location>
</feature>
<feature type="domain" description="Helicase C-terminal" evidence="9">
    <location>
        <begin position="398"/>
        <end position="563"/>
    </location>
</feature>
<feature type="compositionally biased region" description="Basic and acidic residues" evidence="7">
    <location>
        <begin position="357"/>
        <end position="370"/>
    </location>
</feature>
<dbReference type="EMBL" id="HBIX01004114">
    <property type="protein sequence ID" value="CAE0710494.1"/>
    <property type="molecule type" value="Transcribed_RNA"/>
</dbReference>
<dbReference type="InterPro" id="IPR044742">
    <property type="entry name" value="DEAD/DEAH_RhlB"/>
</dbReference>
<feature type="compositionally biased region" description="Acidic residues" evidence="7">
    <location>
        <begin position="611"/>
        <end position="620"/>
    </location>
</feature>
<feature type="region of interest" description="Disordered" evidence="7">
    <location>
        <begin position="1"/>
        <end position="54"/>
    </location>
</feature>
<evidence type="ECO:0000256" key="6">
    <source>
        <dbReference type="RuleBase" id="RU365068"/>
    </source>
</evidence>
<dbReference type="SMART" id="SM00490">
    <property type="entry name" value="HELICc"/>
    <property type="match status" value="1"/>
</dbReference>
<dbReference type="AlphaFoldDB" id="A0A7S4ABW8"/>
<evidence type="ECO:0000256" key="7">
    <source>
        <dbReference type="SAM" id="MobiDB-lite"/>
    </source>
</evidence>
<evidence type="ECO:0000256" key="5">
    <source>
        <dbReference type="ARBA" id="ARBA00022884"/>
    </source>
</evidence>
<evidence type="ECO:0000259" key="8">
    <source>
        <dbReference type="PROSITE" id="PS51192"/>
    </source>
</evidence>
<keyword evidence="1 6" id="KW-0547">Nucleotide-binding</keyword>
<evidence type="ECO:0000256" key="2">
    <source>
        <dbReference type="ARBA" id="ARBA00022801"/>
    </source>
</evidence>
<comment type="domain">
    <text evidence="6">The Q motif is unique to and characteristic of the DEAD box family of RNA helicases and controls ATP binding and hydrolysis.</text>
</comment>
<keyword evidence="4 6" id="KW-0067">ATP-binding</keyword>
<feature type="region of interest" description="Disordered" evidence="7">
    <location>
        <begin position="565"/>
        <end position="625"/>
    </location>
</feature>
<reference evidence="10" key="1">
    <citation type="submission" date="2021-01" db="EMBL/GenBank/DDBJ databases">
        <authorList>
            <person name="Corre E."/>
            <person name="Pelletier E."/>
            <person name="Niang G."/>
            <person name="Scheremetjew M."/>
            <person name="Finn R."/>
            <person name="Kale V."/>
            <person name="Holt S."/>
            <person name="Cochrane G."/>
            <person name="Meng A."/>
            <person name="Brown T."/>
            <person name="Cohen L."/>
        </authorList>
    </citation>
    <scope>NUCLEOTIDE SEQUENCE</scope>
    <source>
        <strain evidence="10">10249 10 AB</strain>
    </source>
</reference>
<accession>A0A7S4ABW8</accession>
<organism evidence="10">
    <name type="scientific">Pseudo-nitzschia australis</name>
    <dbReference type="NCBI Taxonomy" id="44445"/>
    <lineage>
        <taxon>Eukaryota</taxon>
        <taxon>Sar</taxon>
        <taxon>Stramenopiles</taxon>
        <taxon>Ochrophyta</taxon>
        <taxon>Bacillariophyta</taxon>
        <taxon>Bacillariophyceae</taxon>
        <taxon>Bacillariophycidae</taxon>
        <taxon>Bacillariales</taxon>
        <taxon>Bacillariaceae</taxon>
        <taxon>Pseudo-nitzschia</taxon>
    </lineage>
</organism>
<evidence type="ECO:0000256" key="3">
    <source>
        <dbReference type="ARBA" id="ARBA00022806"/>
    </source>
</evidence>
<feature type="compositionally biased region" description="Basic residues" evidence="7">
    <location>
        <begin position="575"/>
        <end position="584"/>
    </location>
</feature>
<feature type="domain" description="Helicase ATP-binding" evidence="8">
    <location>
        <begin position="129"/>
        <end position="333"/>
    </location>
</feature>
<feature type="region of interest" description="Disordered" evidence="7">
    <location>
        <begin position="347"/>
        <end position="372"/>
    </location>
</feature>
<evidence type="ECO:0000259" key="9">
    <source>
        <dbReference type="PROSITE" id="PS51194"/>
    </source>
</evidence>
<dbReference type="SUPFAM" id="SSF52540">
    <property type="entry name" value="P-loop containing nucleoside triphosphate hydrolases"/>
    <property type="match status" value="2"/>
</dbReference>
<dbReference type="Gene3D" id="3.40.50.300">
    <property type="entry name" value="P-loop containing nucleotide triphosphate hydrolases"/>
    <property type="match status" value="2"/>
</dbReference>
<dbReference type="InterPro" id="IPR027417">
    <property type="entry name" value="P-loop_NTPase"/>
</dbReference>
<dbReference type="GO" id="GO:0016787">
    <property type="term" value="F:hydrolase activity"/>
    <property type="evidence" value="ECO:0007669"/>
    <property type="project" value="UniProtKB-KW"/>
</dbReference>
<dbReference type="Pfam" id="PF00270">
    <property type="entry name" value="DEAD"/>
    <property type="match status" value="1"/>
</dbReference>
<dbReference type="InterPro" id="IPR011545">
    <property type="entry name" value="DEAD/DEAH_box_helicase_dom"/>
</dbReference>
<dbReference type="CDD" id="cd00268">
    <property type="entry name" value="DEADc"/>
    <property type="match status" value="1"/>
</dbReference>
<evidence type="ECO:0000256" key="4">
    <source>
        <dbReference type="ARBA" id="ARBA00022840"/>
    </source>
</evidence>
<feature type="compositionally biased region" description="Low complexity" evidence="7">
    <location>
        <begin position="347"/>
        <end position="356"/>
    </location>
</feature>
<name>A0A7S4ABW8_9STRA</name>
<comment type="catalytic activity">
    <reaction evidence="6">
        <text>ATP + H2O = ADP + phosphate + H(+)</text>
        <dbReference type="Rhea" id="RHEA:13065"/>
        <dbReference type="ChEBI" id="CHEBI:15377"/>
        <dbReference type="ChEBI" id="CHEBI:15378"/>
        <dbReference type="ChEBI" id="CHEBI:30616"/>
        <dbReference type="ChEBI" id="CHEBI:43474"/>
        <dbReference type="ChEBI" id="CHEBI:456216"/>
        <dbReference type="EC" id="3.6.4.13"/>
    </reaction>
</comment>
<dbReference type="GO" id="GO:0005524">
    <property type="term" value="F:ATP binding"/>
    <property type="evidence" value="ECO:0007669"/>
    <property type="project" value="UniProtKB-UniRule"/>
</dbReference>
<dbReference type="GO" id="GO:0003724">
    <property type="term" value="F:RNA helicase activity"/>
    <property type="evidence" value="ECO:0007669"/>
    <property type="project" value="UniProtKB-EC"/>
</dbReference>
<sequence length="648" mass="71826">MKESGNKANKKSEKGIRQSSHQKVALEEDRVPQNPNQPSSDHVDNGTNEGESLRRALGLTAIVSSKNPDAFLRDPYAESCLEDKGETDDSLIELAKHTFKKLSSSEKWSPTPIQLQSWPILKSSSRKEPSSKRNHLNLMAIATTGSGKTLGYTIPMVDSCAMVKGKKSRRYVHGLVLVPTRELALQVSKTLKAVTKTANKLSGKTDKIVALAIYGGVNREEQIDSLSKNSQYILAATPLRLIDILGIGDNDGSEKKSVPNETIQRLFESTRYLVIDEADQMATKSDMSQQVDLIVNFLQKKSSQLNKKCLFSATLPRRAVTKCNNWIDQPRAIIKVDTVTVGQDSANASANEVSVSSEEKTNKAADRRGPLDLSTIPAHITQTLHVCSNHKKPKKLMTTINKVRKMEKEGGNRRSRGLLIIFFGRIKTLQYVHGLLQKEQVQGVALHSQMNQNKRESQLNLFRSGKCPILLATDVAARGIHIKNVEYIINYDFPGSLEQYVHRCGRAGRSTVSGRVGSDQKEKSSNATVYSFFNRELAPMANDVVELLRSCNAWVDPNLIALVPKDSKQSDGESKRKRRKQRNKKTSDEGETVDTNTSNAKKKKPNVDDIQVAEDSEEDEFAHLAPNRIVLKRASHVADSDSGDDSDS</sequence>
<evidence type="ECO:0000256" key="1">
    <source>
        <dbReference type="ARBA" id="ARBA00022741"/>
    </source>
</evidence>
<dbReference type="PANTHER" id="PTHR24031">
    <property type="entry name" value="RNA HELICASE"/>
    <property type="match status" value="1"/>
</dbReference>
<proteinExistence type="inferred from homology"/>
<protein>
    <recommendedName>
        <fullName evidence="6">ATP-dependent RNA helicase</fullName>
        <ecNumber evidence="6">3.6.4.13</ecNumber>
    </recommendedName>
</protein>
<feature type="compositionally biased region" description="Basic and acidic residues" evidence="7">
    <location>
        <begin position="565"/>
        <end position="574"/>
    </location>
</feature>
<dbReference type="EC" id="3.6.4.13" evidence="6"/>
<dbReference type="PROSITE" id="PS51194">
    <property type="entry name" value="HELICASE_CTER"/>
    <property type="match status" value="1"/>
</dbReference>
<keyword evidence="2 6" id="KW-0378">Hydrolase</keyword>
<dbReference type="Pfam" id="PF00271">
    <property type="entry name" value="Helicase_C"/>
    <property type="match status" value="1"/>
</dbReference>
<feature type="compositionally biased region" description="Polar residues" evidence="7">
    <location>
        <begin position="33"/>
        <end position="50"/>
    </location>
</feature>
<dbReference type="InterPro" id="IPR001650">
    <property type="entry name" value="Helicase_C-like"/>
</dbReference>
<dbReference type="GO" id="GO:0003723">
    <property type="term" value="F:RNA binding"/>
    <property type="evidence" value="ECO:0007669"/>
    <property type="project" value="UniProtKB-UniRule"/>
</dbReference>